<evidence type="ECO:0000256" key="1">
    <source>
        <dbReference type="SAM" id="MobiDB-lite"/>
    </source>
</evidence>
<proteinExistence type="predicted"/>
<reference evidence="3" key="1">
    <citation type="journal article" date="2011" name="Proc. Natl. Acad. Sci. U.S.A.">
        <title>Obligate biotrophy features unraveled by the genomic analysis of rust fungi.</title>
        <authorList>
            <person name="Duplessis S."/>
            <person name="Cuomo C.A."/>
            <person name="Lin Y.-C."/>
            <person name="Aerts A."/>
            <person name="Tisserant E."/>
            <person name="Veneault-Fourrey C."/>
            <person name="Joly D.L."/>
            <person name="Hacquard S."/>
            <person name="Amselem J."/>
            <person name="Cantarel B.L."/>
            <person name="Chiu R."/>
            <person name="Coutinho P.M."/>
            <person name="Feau N."/>
            <person name="Field M."/>
            <person name="Frey P."/>
            <person name="Gelhaye E."/>
            <person name="Goldberg J."/>
            <person name="Grabherr M.G."/>
            <person name="Kodira C.D."/>
            <person name="Kohler A."/>
            <person name="Kuees U."/>
            <person name="Lindquist E.A."/>
            <person name="Lucas S.M."/>
            <person name="Mago R."/>
            <person name="Mauceli E."/>
            <person name="Morin E."/>
            <person name="Murat C."/>
            <person name="Pangilinan J.L."/>
            <person name="Park R."/>
            <person name="Pearson M."/>
            <person name="Quesneville H."/>
            <person name="Rouhier N."/>
            <person name="Sakthikumar S."/>
            <person name="Salamov A.A."/>
            <person name="Schmutz J."/>
            <person name="Selles B."/>
            <person name="Shapiro H."/>
            <person name="Tanguay P."/>
            <person name="Tuskan G.A."/>
            <person name="Henrissat B."/>
            <person name="Van de Peer Y."/>
            <person name="Rouze P."/>
            <person name="Ellis J.G."/>
            <person name="Dodds P.N."/>
            <person name="Schein J.E."/>
            <person name="Zhong S."/>
            <person name="Hamelin R.C."/>
            <person name="Grigoriev I.V."/>
            <person name="Szabo L.J."/>
            <person name="Martin F."/>
        </authorList>
    </citation>
    <scope>NUCLEOTIDE SEQUENCE [LARGE SCALE GENOMIC DNA]</scope>
    <source>
        <strain evidence="3">98AG31 / pathotype 3-4-7</strain>
    </source>
</reference>
<dbReference type="AlphaFoldDB" id="F4SDQ7"/>
<evidence type="ECO:0000313" key="2">
    <source>
        <dbReference type="EMBL" id="EGF97217.1"/>
    </source>
</evidence>
<dbReference type="EMBL" id="GL883285">
    <property type="protein sequence ID" value="EGF97217.1"/>
    <property type="molecule type" value="Genomic_DNA"/>
</dbReference>
<evidence type="ECO:0000313" key="3">
    <source>
        <dbReference type="Proteomes" id="UP000001072"/>
    </source>
</evidence>
<dbReference type="Proteomes" id="UP000001072">
    <property type="component" value="Unassembled WGS sequence"/>
</dbReference>
<name>F4SDQ7_MELLP</name>
<dbReference type="VEuPathDB" id="FungiDB:MELLADRAFT_70130"/>
<dbReference type="KEGG" id="mlr:MELLADRAFT_70130"/>
<organism evidence="3">
    <name type="scientific">Melampsora larici-populina (strain 98AG31 / pathotype 3-4-7)</name>
    <name type="common">Poplar leaf rust fungus</name>
    <dbReference type="NCBI Taxonomy" id="747676"/>
    <lineage>
        <taxon>Eukaryota</taxon>
        <taxon>Fungi</taxon>
        <taxon>Dikarya</taxon>
        <taxon>Basidiomycota</taxon>
        <taxon>Pucciniomycotina</taxon>
        <taxon>Pucciniomycetes</taxon>
        <taxon>Pucciniales</taxon>
        <taxon>Melampsoraceae</taxon>
        <taxon>Melampsora</taxon>
    </lineage>
</organism>
<protein>
    <submittedName>
        <fullName evidence="2">Uncharacterized protein</fullName>
    </submittedName>
</protein>
<dbReference type="RefSeq" id="XP_007419510.1">
    <property type="nucleotide sequence ID" value="XM_007419448.1"/>
</dbReference>
<dbReference type="InParanoid" id="F4SDQ7"/>
<dbReference type="GeneID" id="18931432"/>
<feature type="region of interest" description="Disordered" evidence="1">
    <location>
        <begin position="57"/>
        <end position="82"/>
    </location>
</feature>
<accession>F4SDQ7</accession>
<keyword evidence="3" id="KW-1185">Reference proteome</keyword>
<sequence>MSPITKKKNNTHRVKCVCRAFDCYLGRYVDANGVTQVGVEVLPATLMAHELADKVNEATSSTSAEQDIPTSHNARNRSPSQASLIGSIARLRLKEKNPQSQSSGSNPMSQQPIGTFEAHRTGLTPSNQDVHPLESGLRGTPPELDTGTASREPYPGDQNTSSVLSKMCLDSTSAKAAGVQVYNCGEVFFW</sequence>
<dbReference type="HOGENOM" id="CLU_106813_0_0_1"/>
<feature type="region of interest" description="Disordered" evidence="1">
    <location>
        <begin position="119"/>
        <end position="161"/>
    </location>
</feature>
<gene>
    <name evidence="2" type="ORF">MELLADRAFT_70130</name>
</gene>
<dbReference type="OrthoDB" id="10345577at2759"/>